<proteinExistence type="predicted"/>
<sequence length="173" mass="19096">MRPSALSPFVSTDCPRSVGTGNPTYQAWRAVRSCCRAFLLTCRAFSITHRAFLIDRRAMLSSGRAFSIRCRAVFGGLRALWAGCRAISTVCRAVSLTMRAGMHNATQWWMRPSALSPLVWTARAAGRSEKSAPHGEAARSWLSGMVKATRIPATPLRGHLPDRHHNMRTQQCG</sequence>
<protein>
    <submittedName>
        <fullName evidence="1">Uncharacterized protein</fullName>
    </submittedName>
</protein>
<dbReference type="EMBL" id="CAADFO010000042">
    <property type="protein sequence ID" value="VFK28838.1"/>
    <property type="molecule type" value="Genomic_DNA"/>
</dbReference>
<name>A0A450XI37_9GAMM</name>
<evidence type="ECO:0000313" key="1">
    <source>
        <dbReference type="EMBL" id="VFK28838.1"/>
    </source>
</evidence>
<reference evidence="1" key="1">
    <citation type="submission" date="2019-02" db="EMBL/GenBank/DDBJ databases">
        <authorList>
            <person name="Gruber-Vodicka R. H."/>
            <person name="Seah K. B. B."/>
        </authorList>
    </citation>
    <scope>NUCLEOTIDE SEQUENCE</scope>
    <source>
        <strain evidence="1">BECK_BZ197</strain>
    </source>
</reference>
<accession>A0A450XI37</accession>
<dbReference type="AlphaFoldDB" id="A0A450XI37"/>
<organism evidence="1">
    <name type="scientific">Candidatus Kentrum sp. MB</name>
    <dbReference type="NCBI Taxonomy" id="2138164"/>
    <lineage>
        <taxon>Bacteria</taxon>
        <taxon>Pseudomonadati</taxon>
        <taxon>Pseudomonadota</taxon>
        <taxon>Gammaproteobacteria</taxon>
        <taxon>Candidatus Kentrum</taxon>
    </lineage>
</organism>
<gene>
    <name evidence="1" type="ORF">BECKMB1821G_GA0114241_104215</name>
</gene>